<proteinExistence type="predicted"/>
<dbReference type="RefSeq" id="WP_073397957.1">
    <property type="nucleotide sequence ID" value="NZ_FRBX01000007.1"/>
</dbReference>
<dbReference type="PROSITE" id="PS51257">
    <property type="entry name" value="PROKAR_LIPOPROTEIN"/>
    <property type="match status" value="1"/>
</dbReference>
<keyword evidence="3" id="KW-1185">Reference proteome</keyword>
<dbReference type="Proteomes" id="UP000184216">
    <property type="component" value="Unassembled WGS sequence"/>
</dbReference>
<evidence type="ECO:0000313" key="2">
    <source>
        <dbReference type="EMBL" id="SHN14522.1"/>
    </source>
</evidence>
<dbReference type="EMBL" id="MUHB01000049">
    <property type="protein sequence ID" value="OXA98127.1"/>
    <property type="molecule type" value="Genomic_DNA"/>
</dbReference>
<organism evidence="1 4">
    <name type="scientific">Flavobacterium pectinovorum</name>
    <dbReference type="NCBI Taxonomy" id="29533"/>
    <lineage>
        <taxon>Bacteria</taxon>
        <taxon>Pseudomonadati</taxon>
        <taxon>Bacteroidota</taxon>
        <taxon>Flavobacteriia</taxon>
        <taxon>Flavobacteriales</taxon>
        <taxon>Flavobacteriaceae</taxon>
        <taxon>Flavobacterium</taxon>
    </lineage>
</organism>
<dbReference type="Proteomes" id="UP000198431">
    <property type="component" value="Unassembled WGS sequence"/>
</dbReference>
<evidence type="ECO:0000313" key="1">
    <source>
        <dbReference type="EMBL" id="OXA98127.1"/>
    </source>
</evidence>
<dbReference type="AlphaFoldDB" id="A0AB36NUT2"/>
<reference evidence="2 3" key="2">
    <citation type="submission" date="2016-11" db="EMBL/GenBank/DDBJ databases">
        <authorList>
            <person name="Varghese N."/>
            <person name="Submissions S."/>
        </authorList>
    </citation>
    <scope>NUCLEOTIDE SEQUENCE [LARGE SCALE GENOMIC DNA]</scope>
    <source>
        <strain evidence="2 3">DSM 6368</strain>
    </source>
</reference>
<sequence length="80" mass="9042">MKSKLYIVGLVSFSLLTYSCSNDDSYEVPEVKSRNFKISPQTDFKNELNKKRNDSTTVILNMEIMSVNGDPSNPIPPRAK</sequence>
<protein>
    <submittedName>
        <fullName evidence="1">Uncharacterized protein</fullName>
    </submittedName>
</protein>
<evidence type="ECO:0000313" key="4">
    <source>
        <dbReference type="Proteomes" id="UP000198431"/>
    </source>
</evidence>
<reference evidence="1 4" key="1">
    <citation type="submission" date="2016-11" db="EMBL/GenBank/DDBJ databases">
        <title>Whole genomes of Flavobacteriaceae.</title>
        <authorList>
            <person name="Stine C."/>
            <person name="Li C."/>
            <person name="Tadesse D."/>
        </authorList>
    </citation>
    <scope>NUCLEOTIDE SEQUENCE [LARGE SCALE GENOMIC DNA]</scope>
    <source>
        <strain evidence="1 4">ATCC 19366</strain>
    </source>
</reference>
<dbReference type="EMBL" id="FRBX01000007">
    <property type="protein sequence ID" value="SHN14522.1"/>
    <property type="molecule type" value="Genomic_DNA"/>
</dbReference>
<accession>A0AB36NUT2</accession>
<gene>
    <name evidence="1" type="ORF">B0A72_23445</name>
    <name evidence="2" type="ORF">SAMN05444387_4310</name>
</gene>
<comment type="caution">
    <text evidence="1">The sequence shown here is derived from an EMBL/GenBank/DDBJ whole genome shotgun (WGS) entry which is preliminary data.</text>
</comment>
<name>A0AB36NUT2_9FLAO</name>
<evidence type="ECO:0000313" key="3">
    <source>
        <dbReference type="Proteomes" id="UP000184216"/>
    </source>
</evidence>